<dbReference type="InterPro" id="IPR036875">
    <property type="entry name" value="Znf_CCHC_sf"/>
</dbReference>
<dbReference type="Proteomes" id="UP000467840">
    <property type="component" value="Chromosome 1"/>
</dbReference>
<evidence type="ECO:0000313" key="5">
    <source>
        <dbReference type="Proteomes" id="UP000467840"/>
    </source>
</evidence>
<evidence type="ECO:0000259" key="3">
    <source>
        <dbReference type="PROSITE" id="PS50158"/>
    </source>
</evidence>
<dbReference type="SUPFAM" id="SSF57756">
    <property type="entry name" value="Retrovirus zinc finger-like domains"/>
    <property type="match status" value="1"/>
</dbReference>
<feature type="region of interest" description="Disordered" evidence="2">
    <location>
        <begin position="70"/>
        <end position="125"/>
    </location>
</feature>
<dbReference type="PROSITE" id="PS50158">
    <property type="entry name" value="ZF_CCHC"/>
    <property type="match status" value="1"/>
</dbReference>
<proteinExistence type="predicted"/>
<comment type="caution">
    <text evidence="4">The sequence shown here is derived from an EMBL/GenBank/DDBJ whole genome shotgun (WGS) entry which is preliminary data.</text>
</comment>
<reference evidence="4 5" key="1">
    <citation type="journal article" date="2020" name="Mol. Plant">
        <title>The Chromosome-Based Rubber Tree Genome Provides New Insights into Spurge Genome Evolution and Rubber Biosynthesis.</title>
        <authorList>
            <person name="Liu J."/>
            <person name="Shi C."/>
            <person name="Shi C.C."/>
            <person name="Li W."/>
            <person name="Zhang Q.J."/>
            <person name="Zhang Y."/>
            <person name="Li K."/>
            <person name="Lu H.F."/>
            <person name="Shi C."/>
            <person name="Zhu S.T."/>
            <person name="Xiao Z.Y."/>
            <person name="Nan H."/>
            <person name="Yue Y."/>
            <person name="Zhu X.G."/>
            <person name="Wu Y."/>
            <person name="Hong X.N."/>
            <person name="Fan G.Y."/>
            <person name="Tong Y."/>
            <person name="Zhang D."/>
            <person name="Mao C.L."/>
            <person name="Liu Y.L."/>
            <person name="Hao S.J."/>
            <person name="Liu W.Q."/>
            <person name="Lv M.Q."/>
            <person name="Zhang H.B."/>
            <person name="Liu Y."/>
            <person name="Hu-Tang G.R."/>
            <person name="Wang J.P."/>
            <person name="Wang J.H."/>
            <person name="Sun Y.H."/>
            <person name="Ni S.B."/>
            <person name="Chen W.B."/>
            <person name="Zhang X.C."/>
            <person name="Jiao Y.N."/>
            <person name="Eichler E.E."/>
            <person name="Li G.H."/>
            <person name="Liu X."/>
            <person name="Gao L.Z."/>
        </authorList>
    </citation>
    <scope>NUCLEOTIDE SEQUENCE [LARGE SCALE GENOMIC DNA]</scope>
    <source>
        <strain evidence="5">cv. GT1</strain>
        <tissue evidence="4">Leaf</tissue>
    </source>
</reference>
<dbReference type="GO" id="GO:0003676">
    <property type="term" value="F:nucleic acid binding"/>
    <property type="evidence" value="ECO:0007669"/>
    <property type="project" value="InterPro"/>
</dbReference>
<dbReference type="PANTHER" id="PTHR35046:SF18">
    <property type="entry name" value="RNA-DIRECTED DNA POLYMERASE"/>
    <property type="match status" value="1"/>
</dbReference>
<evidence type="ECO:0000256" key="1">
    <source>
        <dbReference type="PROSITE-ProRule" id="PRU00047"/>
    </source>
</evidence>
<keyword evidence="1" id="KW-0479">Metal-binding</keyword>
<keyword evidence="5" id="KW-1185">Reference proteome</keyword>
<gene>
    <name evidence="4" type="ORF">GH714_028435</name>
</gene>
<dbReference type="AlphaFoldDB" id="A0A6A6LEY0"/>
<dbReference type="PANTHER" id="PTHR35046">
    <property type="entry name" value="ZINC KNUCKLE (CCHC-TYPE) FAMILY PROTEIN"/>
    <property type="match status" value="1"/>
</dbReference>
<accession>A0A6A6LEY0</accession>
<feature type="compositionally biased region" description="Polar residues" evidence="2">
    <location>
        <begin position="114"/>
        <end position="125"/>
    </location>
</feature>
<keyword evidence="1" id="KW-0863">Zinc-finger</keyword>
<feature type="compositionally biased region" description="Polar residues" evidence="2">
    <location>
        <begin position="89"/>
        <end position="106"/>
    </location>
</feature>
<sequence length="188" mass="21341">MQQLLRGRFLPPDYEQYLFESYQSCSQGTRSINEYTAKFLRLIVRNHLAESDTQQAVSLESYDGVNQEPFRSYGDNKFATEKEKGKRTQGASSSYGTNAEKSNNKTPIVGGSKGANSNAPKASNPYTKPSAIKCYRCNEIWHHSNECPKRKSVNIVEKEPEDEEEEFCGPDGDDVEEEYKQEEIDAFI</sequence>
<dbReference type="GO" id="GO:0008270">
    <property type="term" value="F:zinc ion binding"/>
    <property type="evidence" value="ECO:0007669"/>
    <property type="project" value="UniProtKB-KW"/>
</dbReference>
<dbReference type="EMBL" id="JAAGAX010000011">
    <property type="protein sequence ID" value="KAF2298868.1"/>
    <property type="molecule type" value="Genomic_DNA"/>
</dbReference>
<feature type="domain" description="CCHC-type" evidence="3">
    <location>
        <begin position="133"/>
        <end position="149"/>
    </location>
</feature>
<name>A0A6A6LEY0_HEVBR</name>
<evidence type="ECO:0000256" key="2">
    <source>
        <dbReference type="SAM" id="MobiDB-lite"/>
    </source>
</evidence>
<protein>
    <recommendedName>
        <fullName evidence="3">CCHC-type domain-containing protein</fullName>
    </recommendedName>
</protein>
<dbReference type="InterPro" id="IPR001878">
    <property type="entry name" value="Znf_CCHC"/>
</dbReference>
<keyword evidence="1" id="KW-0862">Zinc</keyword>
<organism evidence="4 5">
    <name type="scientific">Hevea brasiliensis</name>
    <name type="common">Para rubber tree</name>
    <name type="synonym">Siphonia brasiliensis</name>
    <dbReference type="NCBI Taxonomy" id="3981"/>
    <lineage>
        <taxon>Eukaryota</taxon>
        <taxon>Viridiplantae</taxon>
        <taxon>Streptophyta</taxon>
        <taxon>Embryophyta</taxon>
        <taxon>Tracheophyta</taxon>
        <taxon>Spermatophyta</taxon>
        <taxon>Magnoliopsida</taxon>
        <taxon>eudicotyledons</taxon>
        <taxon>Gunneridae</taxon>
        <taxon>Pentapetalae</taxon>
        <taxon>rosids</taxon>
        <taxon>fabids</taxon>
        <taxon>Malpighiales</taxon>
        <taxon>Euphorbiaceae</taxon>
        <taxon>Crotonoideae</taxon>
        <taxon>Micrandreae</taxon>
        <taxon>Hevea</taxon>
    </lineage>
</organism>
<evidence type="ECO:0000313" key="4">
    <source>
        <dbReference type="EMBL" id="KAF2298868.1"/>
    </source>
</evidence>